<dbReference type="EMBL" id="OUUZ01000001">
    <property type="protein sequence ID" value="SPQ17991.1"/>
    <property type="molecule type" value="Genomic_DNA"/>
</dbReference>
<name>A0A3S4AIG3_9PEZI</name>
<feature type="compositionally biased region" description="Low complexity" evidence="1">
    <location>
        <begin position="25"/>
        <end position="37"/>
    </location>
</feature>
<accession>A0A3S4AIG3</accession>
<feature type="compositionally biased region" description="Low complexity" evidence="1">
    <location>
        <begin position="138"/>
        <end position="148"/>
    </location>
</feature>
<feature type="region of interest" description="Disordered" evidence="1">
    <location>
        <begin position="312"/>
        <end position="366"/>
    </location>
</feature>
<dbReference type="Proteomes" id="UP000289323">
    <property type="component" value="Unassembled WGS sequence"/>
</dbReference>
<feature type="region of interest" description="Disordered" evidence="1">
    <location>
        <begin position="22"/>
        <end position="41"/>
    </location>
</feature>
<feature type="region of interest" description="Disordered" evidence="1">
    <location>
        <begin position="263"/>
        <end position="295"/>
    </location>
</feature>
<evidence type="ECO:0000313" key="2">
    <source>
        <dbReference type="EMBL" id="SPQ17991.1"/>
    </source>
</evidence>
<feature type="region of interest" description="Disordered" evidence="1">
    <location>
        <begin position="580"/>
        <end position="621"/>
    </location>
</feature>
<reference evidence="2 3" key="1">
    <citation type="submission" date="2018-04" db="EMBL/GenBank/DDBJ databases">
        <authorList>
            <person name="Huttner S."/>
            <person name="Dainat J."/>
        </authorList>
    </citation>
    <scope>NUCLEOTIDE SEQUENCE [LARGE SCALE GENOMIC DNA]</scope>
</reference>
<organism evidence="2 3">
    <name type="scientific">Thermothielavioides terrestris</name>
    <dbReference type="NCBI Taxonomy" id="2587410"/>
    <lineage>
        <taxon>Eukaryota</taxon>
        <taxon>Fungi</taxon>
        <taxon>Dikarya</taxon>
        <taxon>Ascomycota</taxon>
        <taxon>Pezizomycotina</taxon>
        <taxon>Sordariomycetes</taxon>
        <taxon>Sordariomycetidae</taxon>
        <taxon>Sordariales</taxon>
        <taxon>Chaetomiaceae</taxon>
        <taxon>Thermothielavioides</taxon>
    </lineage>
</organism>
<feature type="region of interest" description="Disordered" evidence="1">
    <location>
        <begin position="114"/>
        <end position="213"/>
    </location>
</feature>
<feature type="compositionally biased region" description="Polar residues" evidence="1">
    <location>
        <begin position="163"/>
        <end position="175"/>
    </location>
</feature>
<evidence type="ECO:0000256" key="1">
    <source>
        <dbReference type="SAM" id="MobiDB-lite"/>
    </source>
</evidence>
<feature type="region of interest" description="Disordered" evidence="1">
    <location>
        <begin position="478"/>
        <end position="506"/>
    </location>
</feature>
<protein>
    <submittedName>
        <fullName evidence="2">5f7d70d7-8aa0-4fbf-9ca9-1cef6a97fdfc</fullName>
    </submittedName>
</protein>
<feature type="compositionally biased region" description="Basic and acidic residues" evidence="1">
    <location>
        <begin position="610"/>
        <end position="621"/>
    </location>
</feature>
<feature type="compositionally biased region" description="Basic residues" evidence="1">
    <location>
        <begin position="320"/>
        <end position="334"/>
    </location>
</feature>
<evidence type="ECO:0000313" key="3">
    <source>
        <dbReference type="Proteomes" id="UP000289323"/>
    </source>
</evidence>
<feature type="compositionally biased region" description="Basic residues" evidence="1">
    <location>
        <begin position="485"/>
        <end position="494"/>
    </location>
</feature>
<proteinExistence type="predicted"/>
<feature type="compositionally biased region" description="Low complexity" evidence="1">
    <location>
        <begin position="194"/>
        <end position="207"/>
    </location>
</feature>
<gene>
    <name evidence="2" type="ORF">TT172_LOCUS410</name>
</gene>
<feature type="compositionally biased region" description="Acidic residues" evidence="1">
    <location>
        <begin position="354"/>
        <end position="366"/>
    </location>
</feature>
<sequence>MDTERQAEVESPLLEDFLDCDQLVSDSDGGSSSSSASPRRTLKRLHIHVDMTRAPQYLPPSAHHAERPQMDGLPVCTSGPQTVAFSSPDLDPYSAVSGVSSFNYPAAADPSLLTPVSSAGSPPLQHRQSAKPMRNYHPSQPSAPASQAPTPPNTSKLYFENYAVSSSSQGSSPMTVNPAATEGGPFDMTPYMAHSPPVSHHPSSPKSEIPPPIDPYLGHFAVSGTNDGEVTHQPLPEYHTYGVEVAAPGAYLGQSHVPVGTPHMHHRMPSNGAAPVLSQPHPSHYRPPPSQVGAIEDLRDPSMLLGAYQAHGALSPGRRPQPRKKPSPARKPSRTPKATPHLGSDVNGPFKHEDEDEELTLNDDAPEDDKYLFQLRKQYLSEKGKGMWEEMKAKYSEKHQGNWEKAALQMKVSRAVAKYGVWPEKEIERLKEAFHYFEEKRYHFIIARMKENGGCRAWDWKPAHIECQLVKLGLEEPTVNEKTGSRRRRQKAARRQASPQNGGHAVMGDWGNGLGLQHAGFHSHAHQVAVQAAARQGGPYSNHNNTTTTMMGDSHFGAAPSLTPAQTDELINQVFSKVKEEDSLSPDEGMEGFSYDHDAGSRRPSTSAARELDHQGSERVARGTCQQMLGNAYGAQ</sequence>
<dbReference type="AlphaFoldDB" id="A0A3S4AIG3"/>